<keyword evidence="2" id="KW-1185">Reference proteome</keyword>
<dbReference type="OrthoDB" id="6256966at2759"/>
<comment type="caution">
    <text evidence="1">The sequence shown here is derived from an EMBL/GenBank/DDBJ whole genome shotgun (WGS) entry which is preliminary data.</text>
</comment>
<evidence type="ECO:0000313" key="2">
    <source>
        <dbReference type="Proteomes" id="UP000784294"/>
    </source>
</evidence>
<sequence>MARLTDDADYDSGGTSENVLLNDSFLAYSEHLIPISSLRGITVIGDSNIQEVLFGELAAVEKQLKQGNSYPAMNKDTIVENCAKPDLNLSSPESHEAKYPTYLNVLQCSLSCEGDLVITPQAVTNKCNFGHIARQEVSLDSDDLGSSLKCASLCLVSLACLETSLEELESIPDFSLYNEAAQVKLERFDETKIPEWTDLSSSLQGSAKECSIPENDHGFQSQYFINSTIEQLPTLPTTPYQLVFHAEEFAEDSSEALNGNQALTFKECPEIEYSPGSTQLFARDLNLAIECNKILGPNIDQIDGSAGYIQNESGYLTFRKDLGNELNTMVKNSTAQASRKTSSFIQDDVMIHSILEKENITYIQNDACKASEYSSQNISGYKVKQSKHDFEKPCQNTNTELSSLANPNPNPNINKDVLISGKETSVIISERVSDVASEKEPVLINLNLPSPCSSEQRLIGYLKCVQSTTGLVENLVTTSRQSLFMEHEPSPVNVCSDNEAINEVFDGESTSGDNPTWKKELGASSKIKAISTRSLVMHEREIALTSKSAERRGQDALAQSIEVDGKKLILSTFTNEDPSSSTRSSLSISNRHINKYKISRKNKGGYFYTNKPDLPIPVAMTLPTLPDKAIEKRSVTKNLENNKAWILRKIAVAKKFFT</sequence>
<gene>
    <name evidence="1" type="ORF">PXEA_LOCUS760</name>
</gene>
<organism evidence="1 2">
    <name type="scientific">Protopolystoma xenopodis</name>
    <dbReference type="NCBI Taxonomy" id="117903"/>
    <lineage>
        <taxon>Eukaryota</taxon>
        <taxon>Metazoa</taxon>
        <taxon>Spiralia</taxon>
        <taxon>Lophotrochozoa</taxon>
        <taxon>Platyhelminthes</taxon>
        <taxon>Monogenea</taxon>
        <taxon>Polyopisthocotylea</taxon>
        <taxon>Polystomatidea</taxon>
        <taxon>Polystomatidae</taxon>
        <taxon>Protopolystoma</taxon>
    </lineage>
</organism>
<dbReference type="AlphaFoldDB" id="A0A3S4ZUA3"/>
<protein>
    <submittedName>
        <fullName evidence="1">Uncharacterized protein</fullName>
    </submittedName>
</protein>
<dbReference type="EMBL" id="CAAALY010001487">
    <property type="protein sequence ID" value="VEL07320.1"/>
    <property type="molecule type" value="Genomic_DNA"/>
</dbReference>
<name>A0A3S4ZUA3_9PLAT</name>
<reference evidence="1" key="1">
    <citation type="submission" date="2018-11" db="EMBL/GenBank/DDBJ databases">
        <authorList>
            <consortium name="Pathogen Informatics"/>
        </authorList>
    </citation>
    <scope>NUCLEOTIDE SEQUENCE</scope>
</reference>
<proteinExistence type="predicted"/>
<dbReference type="Proteomes" id="UP000784294">
    <property type="component" value="Unassembled WGS sequence"/>
</dbReference>
<accession>A0A3S4ZUA3</accession>
<evidence type="ECO:0000313" key="1">
    <source>
        <dbReference type="EMBL" id="VEL07320.1"/>
    </source>
</evidence>